<keyword evidence="4" id="KW-0689">Ribosomal protein</keyword>
<organism evidence="4 5">
    <name type="scientific">Oharaeibacter diazotrophicus</name>
    <dbReference type="NCBI Taxonomy" id="1920512"/>
    <lineage>
        <taxon>Bacteria</taxon>
        <taxon>Pseudomonadati</taxon>
        <taxon>Pseudomonadota</taxon>
        <taxon>Alphaproteobacteria</taxon>
        <taxon>Hyphomicrobiales</taxon>
        <taxon>Pleomorphomonadaceae</taxon>
        <taxon>Oharaeibacter</taxon>
    </lineage>
</organism>
<evidence type="ECO:0000256" key="2">
    <source>
        <dbReference type="ARBA" id="ARBA00023315"/>
    </source>
</evidence>
<accession>A0A4R6RD91</accession>
<keyword evidence="2" id="KW-0012">Acyltransferase</keyword>
<dbReference type="AlphaFoldDB" id="A0A4R6RD91"/>
<evidence type="ECO:0000259" key="3">
    <source>
        <dbReference type="PROSITE" id="PS51186"/>
    </source>
</evidence>
<evidence type="ECO:0000313" key="5">
    <source>
        <dbReference type="Proteomes" id="UP000294547"/>
    </source>
</evidence>
<dbReference type="EMBL" id="SNXY01000008">
    <property type="protein sequence ID" value="TDP84025.1"/>
    <property type="molecule type" value="Genomic_DNA"/>
</dbReference>
<keyword evidence="4" id="KW-0687">Ribonucleoprotein</keyword>
<sequence length="170" mass="18953">MSTLSIDVRRARVDDAAGIAAVHDGAWRHAYRGILPGIDLERMVERRGPTWWQKAIRRHVLVLVLEVDRRIVGYATLGPSRMRTLPYKGEIYEIYLVPEYQGLGLGGRLFQAARRLLGDLKFTGVAVRALAANEGAVAFYKRRGGRPVVETGERIGDTVLPVVVFGWDQG</sequence>
<dbReference type="OrthoDB" id="9799154at2"/>
<dbReference type="GO" id="GO:0005840">
    <property type="term" value="C:ribosome"/>
    <property type="evidence" value="ECO:0007669"/>
    <property type="project" value="UniProtKB-KW"/>
</dbReference>
<keyword evidence="5" id="KW-1185">Reference proteome</keyword>
<proteinExistence type="predicted"/>
<dbReference type="Gene3D" id="3.40.630.30">
    <property type="match status" value="1"/>
</dbReference>
<reference evidence="4 5" key="1">
    <citation type="submission" date="2019-03" db="EMBL/GenBank/DDBJ databases">
        <title>Genomic Encyclopedia of Type Strains, Phase IV (KMG-IV): sequencing the most valuable type-strain genomes for metagenomic binning, comparative biology and taxonomic classification.</title>
        <authorList>
            <person name="Goeker M."/>
        </authorList>
    </citation>
    <scope>NUCLEOTIDE SEQUENCE [LARGE SCALE GENOMIC DNA]</scope>
    <source>
        <strain evidence="4 5">DSM 102969</strain>
    </source>
</reference>
<keyword evidence="1" id="KW-0808">Transferase</keyword>
<gene>
    <name evidence="4" type="ORF">EDD54_2628</name>
</gene>
<protein>
    <submittedName>
        <fullName evidence="4">Ribosomal protein S18 acetylase RimI-like enzyme</fullName>
    </submittedName>
</protein>
<dbReference type="SUPFAM" id="SSF55729">
    <property type="entry name" value="Acyl-CoA N-acyltransferases (Nat)"/>
    <property type="match status" value="1"/>
</dbReference>
<comment type="caution">
    <text evidence="4">The sequence shown here is derived from an EMBL/GenBank/DDBJ whole genome shotgun (WGS) entry which is preliminary data.</text>
</comment>
<evidence type="ECO:0000313" key="4">
    <source>
        <dbReference type="EMBL" id="TDP84025.1"/>
    </source>
</evidence>
<dbReference type="Proteomes" id="UP000294547">
    <property type="component" value="Unassembled WGS sequence"/>
</dbReference>
<dbReference type="PANTHER" id="PTHR43877">
    <property type="entry name" value="AMINOALKYLPHOSPHONATE N-ACETYLTRANSFERASE-RELATED-RELATED"/>
    <property type="match status" value="1"/>
</dbReference>
<dbReference type="InterPro" id="IPR050832">
    <property type="entry name" value="Bact_Acetyltransf"/>
</dbReference>
<dbReference type="GO" id="GO:0016747">
    <property type="term" value="F:acyltransferase activity, transferring groups other than amino-acyl groups"/>
    <property type="evidence" value="ECO:0007669"/>
    <property type="project" value="InterPro"/>
</dbReference>
<dbReference type="CDD" id="cd04301">
    <property type="entry name" value="NAT_SF"/>
    <property type="match status" value="1"/>
</dbReference>
<dbReference type="Pfam" id="PF00583">
    <property type="entry name" value="Acetyltransf_1"/>
    <property type="match status" value="1"/>
</dbReference>
<dbReference type="PROSITE" id="PS51186">
    <property type="entry name" value="GNAT"/>
    <property type="match status" value="1"/>
</dbReference>
<name>A0A4R6RD91_9HYPH</name>
<dbReference type="InterPro" id="IPR016181">
    <property type="entry name" value="Acyl_CoA_acyltransferase"/>
</dbReference>
<dbReference type="RefSeq" id="WP_126539832.1">
    <property type="nucleotide sequence ID" value="NZ_BSPM01000002.1"/>
</dbReference>
<feature type="domain" description="N-acetyltransferase" evidence="3">
    <location>
        <begin position="6"/>
        <end position="166"/>
    </location>
</feature>
<evidence type="ECO:0000256" key="1">
    <source>
        <dbReference type="ARBA" id="ARBA00022679"/>
    </source>
</evidence>
<dbReference type="InterPro" id="IPR000182">
    <property type="entry name" value="GNAT_dom"/>
</dbReference>